<dbReference type="EMBL" id="LXQA010180435">
    <property type="protein sequence ID" value="MCI30550.1"/>
    <property type="molecule type" value="Genomic_DNA"/>
</dbReference>
<feature type="non-terminal residue" evidence="2">
    <location>
        <position position="110"/>
    </location>
</feature>
<keyword evidence="3" id="KW-1185">Reference proteome</keyword>
<sequence>MSPSNRFAALDCDLAESSNNSKLQISTSNLSKPENSHKETTDKNKNLQVLTDPVAVELNDDTVVTAANDKETNISIDKDTSSQGSFVDATQDYDKGSSSDNEAVATTPDR</sequence>
<evidence type="ECO:0000313" key="2">
    <source>
        <dbReference type="EMBL" id="MCI30550.1"/>
    </source>
</evidence>
<feature type="compositionally biased region" description="Basic and acidic residues" evidence="1">
    <location>
        <begin position="34"/>
        <end position="45"/>
    </location>
</feature>
<evidence type="ECO:0000256" key="1">
    <source>
        <dbReference type="SAM" id="MobiDB-lite"/>
    </source>
</evidence>
<feature type="compositionally biased region" description="Polar residues" evidence="1">
    <location>
        <begin position="18"/>
        <end position="33"/>
    </location>
</feature>
<feature type="compositionally biased region" description="Basic and acidic residues" evidence="1">
    <location>
        <begin position="68"/>
        <end position="80"/>
    </location>
</feature>
<protein>
    <submittedName>
        <fullName evidence="2">Uncharacterized protein</fullName>
    </submittedName>
</protein>
<feature type="region of interest" description="Disordered" evidence="1">
    <location>
        <begin position="18"/>
        <end position="47"/>
    </location>
</feature>
<name>A0A392R408_9FABA</name>
<feature type="region of interest" description="Disordered" evidence="1">
    <location>
        <begin position="67"/>
        <end position="110"/>
    </location>
</feature>
<accession>A0A392R408</accession>
<evidence type="ECO:0000313" key="3">
    <source>
        <dbReference type="Proteomes" id="UP000265520"/>
    </source>
</evidence>
<dbReference type="Proteomes" id="UP000265520">
    <property type="component" value="Unassembled WGS sequence"/>
</dbReference>
<dbReference type="AlphaFoldDB" id="A0A392R408"/>
<reference evidence="2 3" key="1">
    <citation type="journal article" date="2018" name="Front. Plant Sci.">
        <title>Red Clover (Trifolium pratense) and Zigzag Clover (T. medium) - A Picture of Genomic Similarities and Differences.</title>
        <authorList>
            <person name="Dluhosova J."/>
            <person name="Istvanek J."/>
            <person name="Nedelnik J."/>
            <person name="Repkova J."/>
        </authorList>
    </citation>
    <scope>NUCLEOTIDE SEQUENCE [LARGE SCALE GENOMIC DNA]</scope>
    <source>
        <strain evidence="3">cv. 10/8</strain>
        <tissue evidence="2">Leaf</tissue>
    </source>
</reference>
<comment type="caution">
    <text evidence="2">The sequence shown here is derived from an EMBL/GenBank/DDBJ whole genome shotgun (WGS) entry which is preliminary data.</text>
</comment>
<organism evidence="2 3">
    <name type="scientific">Trifolium medium</name>
    <dbReference type="NCBI Taxonomy" id="97028"/>
    <lineage>
        <taxon>Eukaryota</taxon>
        <taxon>Viridiplantae</taxon>
        <taxon>Streptophyta</taxon>
        <taxon>Embryophyta</taxon>
        <taxon>Tracheophyta</taxon>
        <taxon>Spermatophyta</taxon>
        <taxon>Magnoliopsida</taxon>
        <taxon>eudicotyledons</taxon>
        <taxon>Gunneridae</taxon>
        <taxon>Pentapetalae</taxon>
        <taxon>rosids</taxon>
        <taxon>fabids</taxon>
        <taxon>Fabales</taxon>
        <taxon>Fabaceae</taxon>
        <taxon>Papilionoideae</taxon>
        <taxon>50 kb inversion clade</taxon>
        <taxon>NPAAA clade</taxon>
        <taxon>Hologalegina</taxon>
        <taxon>IRL clade</taxon>
        <taxon>Trifolieae</taxon>
        <taxon>Trifolium</taxon>
    </lineage>
</organism>
<proteinExistence type="predicted"/>